<keyword evidence="3" id="KW-1185">Reference proteome</keyword>
<proteinExistence type="predicted"/>
<evidence type="ECO:0000313" key="3">
    <source>
        <dbReference type="Proteomes" id="UP001500886"/>
    </source>
</evidence>
<feature type="compositionally biased region" description="Polar residues" evidence="1">
    <location>
        <begin position="1"/>
        <end position="12"/>
    </location>
</feature>
<comment type="caution">
    <text evidence="2">The sequence shown here is derived from an EMBL/GenBank/DDBJ whole genome shotgun (WGS) entry which is preliminary data.</text>
</comment>
<name>A0ABN3TTK8_9ACTN</name>
<evidence type="ECO:0000256" key="1">
    <source>
        <dbReference type="SAM" id="MobiDB-lite"/>
    </source>
</evidence>
<gene>
    <name evidence="2" type="ORF">GCM10010315_34330</name>
</gene>
<accession>A0ABN3TTK8</accession>
<feature type="region of interest" description="Disordered" evidence="1">
    <location>
        <begin position="1"/>
        <end position="39"/>
    </location>
</feature>
<sequence>MSGTDSDGSQDGQPGEYRDMFTLQASAYQAAGAPGEGTG</sequence>
<dbReference type="Proteomes" id="UP001500886">
    <property type="component" value="Unassembled WGS sequence"/>
</dbReference>
<protein>
    <submittedName>
        <fullName evidence="2">Uncharacterized protein</fullName>
    </submittedName>
</protein>
<evidence type="ECO:0000313" key="2">
    <source>
        <dbReference type="EMBL" id="GAA2718575.1"/>
    </source>
</evidence>
<dbReference type="EMBL" id="BAAASL010000011">
    <property type="protein sequence ID" value="GAA2718575.1"/>
    <property type="molecule type" value="Genomic_DNA"/>
</dbReference>
<organism evidence="2 3">
    <name type="scientific">Streptomyces luteosporeus</name>
    <dbReference type="NCBI Taxonomy" id="173856"/>
    <lineage>
        <taxon>Bacteria</taxon>
        <taxon>Bacillati</taxon>
        <taxon>Actinomycetota</taxon>
        <taxon>Actinomycetes</taxon>
        <taxon>Kitasatosporales</taxon>
        <taxon>Streptomycetaceae</taxon>
        <taxon>Streptomyces</taxon>
    </lineage>
</organism>
<reference evidence="2 3" key="1">
    <citation type="journal article" date="2019" name="Int. J. Syst. Evol. Microbiol.">
        <title>The Global Catalogue of Microorganisms (GCM) 10K type strain sequencing project: providing services to taxonomists for standard genome sequencing and annotation.</title>
        <authorList>
            <consortium name="The Broad Institute Genomics Platform"/>
            <consortium name="The Broad Institute Genome Sequencing Center for Infectious Disease"/>
            <person name="Wu L."/>
            <person name="Ma J."/>
        </authorList>
    </citation>
    <scope>NUCLEOTIDE SEQUENCE [LARGE SCALE GENOMIC DNA]</scope>
    <source>
        <strain evidence="2 3">JCM 4542</strain>
    </source>
</reference>